<dbReference type="PANTHER" id="PTHR46825:SF15">
    <property type="entry name" value="BETA-LACTAMASE-RELATED DOMAIN-CONTAINING PROTEIN"/>
    <property type="match status" value="1"/>
</dbReference>
<evidence type="ECO:0000256" key="2">
    <source>
        <dbReference type="SAM" id="SignalP"/>
    </source>
</evidence>
<evidence type="ECO:0000313" key="4">
    <source>
        <dbReference type="EMBL" id="KAF1687083.1"/>
    </source>
</evidence>
<dbReference type="OrthoDB" id="119951at2"/>
<evidence type="ECO:0000256" key="1">
    <source>
        <dbReference type="SAM" id="MobiDB-lite"/>
    </source>
</evidence>
<protein>
    <submittedName>
        <fullName evidence="4">Penicillin-binding protein</fullName>
    </submittedName>
</protein>
<dbReference type="PANTHER" id="PTHR46825">
    <property type="entry name" value="D-ALANYL-D-ALANINE-CARBOXYPEPTIDASE/ENDOPEPTIDASE AMPH"/>
    <property type="match status" value="1"/>
</dbReference>
<evidence type="ECO:0000313" key="5">
    <source>
        <dbReference type="Proteomes" id="UP000717981"/>
    </source>
</evidence>
<sequence>MSRFLPVAAALAAAFLSVPAAAAASAAESVQAVVEREVDAAVARYDLPGIAVGVVEKGEVVAVVTRGELAAGGGEPVTAQTLFKIASNTKAMTAGVLARLVDQGRLRWDDPVTKYLPRFRMHDPWVTRHMQVRDLLIHNSGLGLGAGDLMLWPEPNGFTRADIIAGLAHLKPVTSFRSRYAYDNLLYVVAGEVAAAAAGKPYDQLVREELFAPLGMDGCRVGSWRIDEAGPVARPHRRVDGRNLPVEEDGEVVPDITSMAAGGIRCSLEDMLKWVRMWLDPGHPWLSPQQRREVWTGHMPMPISERMCRWDNTHFYAYGYGWRLSDVDGQWKVAHTGTLDGMYSSVILLPDLGVGIVILVNGPAEAARTALGQALQKRYTAPGSGLGVAHYAALLDQERQARRQARPRPDTSARRPASREEARALLGVWRDPWFGEVAICPRADGVGFASARSPLMRGRLMRVDERWLVDWDEDSVDAEAWLHPPAGTGKDATLTLSHVDPEADFSYDYDDLAFVRVRACP</sequence>
<accession>A0A921TD94</accession>
<dbReference type="InterPro" id="IPR001466">
    <property type="entry name" value="Beta-lactam-related"/>
</dbReference>
<gene>
    <name evidence="4" type="ORF">CR938_11850</name>
</gene>
<keyword evidence="5" id="KW-1185">Reference proteome</keyword>
<dbReference type="AlphaFoldDB" id="A0A921TD94"/>
<comment type="caution">
    <text evidence="4">The sequence shown here is derived from an EMBL/GenBank/DDBJ whole genome shotgun (WGS) entry which is preliminary data.</text>
</comment>
<dbReference type="SUPFAM" id="SSF56601">
    <property type="entry name" value="beta-lactamase/transpeptidase-like"/>
    <property type="match status" value="1"/>
</dbReference>
<feature type="region of interest" description="Disordered" evidence="1">
    <location>
        <begin position="399"/>
        <end position="419"/>
    </location>
</feature>
<reference evidence="4" key="1">
    <citation type="submission" date="2017-10" db="EMBL/GenBank/DDBJ databases">
        <title>Whole genome sequencing of members of genus Pseudoxanthomonas.</title>
        <authorList>
            <person name="Kumar S."/>
            <person name="Bansal K."/>
            <person name="Kaur A."/>
            <person name="Patil P."/>
            <person name="Sharma S."/>
            <person name="Patil P.B."/>
        </authorList>
    </citation>
    <scope>NUCLEOTIDE SEQUENCE</scope>
    <source>
        <strain evidence="4">DSM 22914</strain>
    </source>
</reference>
<dbReference type="Proteomes" id="UP000717981">
    <property type="component" value="Unassembled WGS sequence"/>
</dbReference>
<keyword evidence="2" id="KW-0732">Signal</keyword>
<dbReference type="EMBL" id="PDWK01000068">
    <property type="protein sequence ID" value="KAF1687083.1"/>
    <property type="molecule type" value="Genomic_DNA"/>
</dbReference>
<feature type="signal peptide" evidence="2">
    <location>
        <begin position="1"/>
        <end position="22"/>
    </location>
</feature>
<dbReference type="RefSeq" id="WP_162125211.1">
    <property type="nucleotide sequence ID" value="NZ_PDWK01000068.1"/>
</dbReference>
<evidence type="ECO:0000259" key="3">
    <source>
        <dbReference type="Pfam" id="PF00144"/>
    </source>
</evidence>
<feature type="domain" description="Beta-lactamase-related" evidence="3">
    <location>
        <begin position="35"/>
        <end position="368"/>
    </location>
</feature>
<dbReference type="Gene3D" id="3.40.710.10">
    <property type="entry name" value="DD-peptidase/beta-lactamase superfamily"/>
    <property type="match status" value="1"/>
</dbReference>
<dbReference type="Pfam" id="PF00144">
    <property type="entry name" value="Beta-lactamase"/>
    <property type="match status" value="1"/>
</dbReference>
<dbReference type="InterPro" id="IPR012338">
    <property type="entry name" value="Beta-lactam/transpept-like"/>
</dbReference>
<feature type="chain" id="PRO_5037088485" evidence="2">
    <location>
        <begin position="23"/>
        <end position="521"/>
    </location>
</feature>
<proteinExistence type="predicted"/>
<dbReference type="InterPro" id="IPR050491">
    <property type="entry name" value="AmpC-like"/>
</dbReference>
<name>A0A921TD94_9GAMM</name>
<organism evidence="4 5">
    <name type="scientific">Pseudoxanthomonas taiwanensis</name>
    <dbReference type="NCBI Taxonomy" id="176598"/>
    <lineage>
        <taxon>Bacteria</taxon>
        <taxon>Pseudomonadati</taxon>
        <taxon>Pseudomonadota</taxon>
        <taxon>Gammaproteobacteria</taxon>
        <taxon>Lysobacterales</taxon>
        <taxon>Lysobacteraceae</taxon>
        <taxon>Pseudoxanthomonas</taxon>
    </lineage>
</organism>